<feature type="transmembrane region" description="Helical" evidence="8">
    <location>
        <begin position="12"/>
        <end position="33"/>
    </location>
</feature>
<evidence type="ECO:0000256" key="8">
    <source>
        <dbReference type="SAM" id="Phobius"/>
    </source>
</evidence>
<evidence type="ECO:0000313" key="10">
    <source>
        <dbReference type="Proteomes" id="UP000053681"/>
    </source>
</evidence>
<evidence type="ECO:0000256" key="1">
    <source>
        <dbReference type="ARBA" id="ARBA00004141"/>
    </source>
</evidence>
<dbReference type="EMBL" id="LNQP01000012">
    <property type="protein sequence ID" value="KSU88946.1"/>
    <property type="molecule type" value="Genomic_DNA"/>
</dbReference>
<reference evidence="9 10" key="1">
    <citation type="submission" date="2015-11" db="EMBL/GenBank/DDBJ databases">
        <title>Bacillus caseinolyticus sp nov.</title>
        <authorList>
            <person name="Dastager S.G."/>
            <person name="Mawlankar R."/>
        </authorList>
    </citation>
    <scope>NUCLEOTIDE SEQUENCE [LARGE SCALE GENOMIC DNA]</scope>
    <source>
        <strain evidence="9 10">SGD-V-76</strain>
    </source>
</reference>
<evidence type="ECO:0000313" key="9">
    <source>
        <dbReference type="EMBL" id="KSU88946.1"/>
    </source>
</evidence>
<dbReference type="AlphaFoldDB" id="A0A0V8JPF7"/>
<evidence type="ECO:0000256" key="2">
    <source>
        <dbReference type="ARBA" id="ARBA00007998"/>
    </source>
</evidence>
<dbReference type="InterPro" id="IPR004761">
    <property type="entry name" value="Spore_GerAB"/>
</dbReference>
<evidence type="ECO:0000256" key="5">
    <source>
        <dbReference type="ARBA" id="ARBA00022692"/>
    </source>
</evidence>
<protein>
    <submittedName>
        <fullName evidence="9">Spore gernimation protein</fullName>
    </submittedName>
</protein>
<feature type="transmembrane region" description="Helical" evidence="8">
    <location>
        <begin position="80"/>
        <end position="104"/>
    </location>
</feature>
<feature type="transmembrane region" description="Helical" evidence="8">
    <location>
        <begin position="116"/>
        <end position="134"/>
    </location>
</feature>
<comment type="subcellular location">
    <subcellularLocation>
        <location evidence="1">Membrane</location>
        <topology evidence="1">Multi-pass membrane protein</topology>
    </subcellularLocation>
</comment>
<keyword evidence="10" id="KW-1185">Reference proteome</keyword>
<feature type="transmembrane region" description="Helical" evidence="8">
    <location>
        <begin position="264"/>
        <end position="286"/>
    </location>
</feature>
<accession>A0A0V8JPF7</accession>
<dbReference type="GO" id="GO:0009847">
    <property type="term" value="P:spore germination"/>
    <property type="evidence" value="ECO:0007669"/>
    <property type="project" value="InterPro"/>
</dbReference>
<comment type="caution">
    <text evidence="9">The sequence shown here is derived from an EMBL/GenBank/DDBJ whole genome shotgun (WGS) entry which is preliminary data.</text>
</comment>
<dbReference type="PANTHER" id="PTHR34975:SF2">
    <property type="entry name" value="SPORE GERMINATION PROTEIN A2"/>
    <property type="match status" value="1"/>
</dbReference>
<dbReference type="NCBIfam" id="TIGR00912">
    <property type="entry name" value="2A0309"/>
    <property type="match status" value="1"/>
</dbReference>
<feature type="transmembrane region" description="Helical" evidence="8">
    <location>
        <begin position="338"/>
        <end position="358"/>
    </location>
</feature>
<name>A0A0V8JPF7_9BACI</name>
<keyword evidence="7 8" id="KW-0472">Membrane</keyword>
<proteinExistence type="inferred from homology"/>
<feature type="transmembrane region" description="Helical" evidence="8">
    <location>
        <begin position="39"/>
        <end position="60"/>
    </location>
</feature>
<dbReference type="PANTHER" id="PTHR34975">
    <property type="entry name" value="SPORE GERMINATION PROTEIN A2"/>
    <property type="match status" value="1"/>
</dbReference>
<feature type="transmembrane region" description="Helical" evidence="8">
    <location>
        <begin position="186"/>
        <end position="206"/>
    </location>
</feature>
<dbReference type="Proteomes" id="UP000053681">
    <property type="component" value="Unassembled WGS sequence"/>
</dbReference>
<keyword evidence="6 8" id="KW-1133">Transmembrane helix</keyword>
<dbReference type="Gene3D" id="1.20.1740.10">
    <property type="entry name" value="Amino acid/polyamine transporter I"/>
    <property type="match status" value="1"/>
</dbReference>
<organism evidence="9 10">
    <name type="scientific">Priestia veravalensis</name>
    <dbReference type="NCBI Taxonomy" id="1414648"/>
    <lineage>
        <taxon>Bacteria</taxon>
        <taxon>Bacillati</taxon>
        <taxon>Bacillota</taxon>
        <taxon>Bacilli</taxon>
        <taxon>Bacillales</taxon>
        <taxon>Bacillaceae</taxon>
        <taxon>Priestia</taxon>
    </lineage>
</organism>
<feature type="transmembrane region" description="Helical" evidence="8">
    <location>
        <begin position="218"/>
        <end position="244"/>
    </location>
</feature>
<dbReference type="GO" id="GO:0016020">
    <property type="term" value="C:membrane"/>
    <property type="evidence" value="ECO:0007669"/>
    <property type="project" value="UniProtKB-SubCell"/>
</dbReference>
<keyword evidence="3" id="KW-0813">Transport</keyword>
<feature type="transmembrane region" description="Helical" evidence="8">
    <location>
        <begin position="146"/>
        <end position="166"/>
    </location>
</feature>
<evidence type="ECO:0000256" key="7">
    <source>
        <dbReference type="ARBA" id="ARBA00023136"/>
    </source>
</evidence>
<evidence type="ECO:0000256" key="4">
    <source>
        <dbReference type="ARBA" id="ARBA00022544"/>
    </source>
</evidence>
<keyword evidence="5 8" id="KW-0812">Transmembrane</keyword>
<evidence type="ECO:0000256" key="3">
    <source>
        <dbReference type="ARBA" id="ARBA00022448"/>
    </source>
</evidence>
<dbReference type="RefSeq" id="WP_025910950.1">
    <property type="nucleotide sequence ID" value="NZ_KQ758632.1"/>
</dbReference>
<evidence type="ECO:0000256" key="6">
    <source>
        <dbReference type="ARBA" id="ARBA00022989"/>
    </source>
</evidence>
<sequence length="366" mass="40967">MKKNKISSTQFRILVTLHCVGSAILVVPSAIAADAKQDAWISAFLGIMIGVILVQLYVAIGNLSPNKTLIELNEYLLGKWIGKAVSLLFFLSVFLFCGEVLYYLGSFLATQVIDETPILLINIAFMLVVAIGVRSGVENLARSAQILFPWFVIPFIALICFIAPQSDFKNLQPITDINLKSLVSSTFTFVNISYLTFPALLMLFPAHINRFKKAKSSFLKGGIIGGFIMCILILLSTLVLGPFVSASTSYPSYELAMRINIGTFLQGIEILIAIMWFISLYFKLSIYFYGTVSSFAQIFGLKEYKAFTLPFAIMVIVLSITVYPSISYQKVWDSETWLSYSLIFGLIYPLLLFIVGLFRKRRQRSK</sequence>
<comment type="similarity">
    <text evidence="2">Belongs to the amino acid-polyamine-organocation (APC) superfamily. Spore germination protein (SGP) (TC 2.A.3.9) family.</text>
</comment>
<feature type="transmembrane region" description="Helical" evidence="8">
    <location>
        <begin position="307"/>
        <end position="326"/>
    </location>
</feature>
<keyword evidence="4" id="KW-0309">Germination</keyword>
<gene>
    <name evidence="9" type="ORF">AS180_04600</name>
</gene>
<dbReference type="Pfam" id="PF03845">
    <property type="entry name" value="Spore_permease"/>
    <property type="match status" value="1"/>
</dbReference>